<keyword evidence="8" id="KW-1185">Reference proteome</keyword>
<dbReference type="Pfam" id="PF20789">
    <property type="entry name" value="4HBT_3C"/>
    <property type="match status" value="1"/>
</dbReference>
<dbReference type="InterPro" id="IPR029069">
    <property type="entry name" value="HotDog_dom_sf"/>
</dbReference>
<feature type="domain" description="Acyl-CoA thioesterase-like C-terminal" evidence="6">
    <location>
        <begin position="236"/>
        <end position="344"/>
    </location>
</feature>
<dbReference type="EMBL" id="WIXE01009766">
    <property type="protein sequence ID" value="KAK5978158.1"/>
    <property type="molecule type" value="Genomic_DNA"/>
</dbReference>
<dbReference type="GO" id="GO:0009062">
    <property type="term" value="P:fatty acid catabolic process"/>
    <property type="evidence" value="ECO:0007669"/>
    <property type="project" value="TreeGrafter"/>
</dbReference>
<keyword evidence="3" id="KW-0378">Hydrolase</keyword>
<dbReference type="Gene3D" id="2.40.160.210">
    <property type="entry name" value="Acyl-CoA thioesterase, double hotdog domain"/>
    <property type="match status" value="1"/>
</dbReference>
<dbReference type="Pfam" id="PF13622">
    <property type="entry name" value="4HBT_3"/>
    <property type="match status" value="1"/>
</dbReference>
<dbReference type="FunFam" id="2.40.160.210:FF:000001">
    <property type="entry name" value="Acyl-CoA thioesterase II"/>
    <property type="match status" value="1"/>
</dbReference>
<name>A0AAN8G709_TRICO</name>
<dbReference type="GO" id="GO:0047617">
    <property type="term" value="F:fatty acyl-CoA hydrolase activity"/>
    <property type="evidence" value="ECO:0007669"/>
    <property type="project" value="InterPro"/>
</dbReference>
<evidence type="ECO:0000259" key="5">
    <source>
        <dbReference type="Pfam" id="PF13622"/>
    </source>
</evidence>
<evidence type="ECO:0000256" key="4">
    <source>
        <dbReference type="ARBA" id="ARBA00023098"/>
    </source>
</evidence>
<dbReference type="InterPro" id="IPR003703">
    <property type="entry name" value="Acyl_CoA_thio"/>
</dbReference>
<dbReference type="Proteomes" id="UP001331761">
    <property type="component" value="Unassembled WGS sequence"/>
</dbReference>
<sequence length="354" mass="40720">MRSSLLRHVSKVLTADCVALSRTLDCKRFVHRETSATRSMPKDFEDYAKRYFVFEEIELDVFRTTNLVTFRQGSSKAAYGGLVFAQALAAAENTVDETLKPHAIHSFFILTVNTSLPVQYHVRRVRDGRSFCTRTVEAIQEGKIVFTMQVSFHVLEPDAAVHQDTMPDVPSWKELKSMTDLVPWLMTEITEGRIQVKPVVEKRLKYYDSRANQDEELFEIRPTNVERHLGLGDMANPTRTFYSWFKTRGDLGGCEKLHRYLVAYTTDATMAGSVYRPHHVNDFHPSMLFSLDHNVWMHKHEMRADRWMLFENTSTVAGRGRAYTTGKLWSEDGTLLLSCTQEVLLRGRGEVSRI</sequence>
<dbReference type="CDD" id="cd03444">
    <property type="entry name" value="Thioesterase_II_repeat1"/>
    <property type="match status" value="1"/>
</dbReference>
<dbReference type="InterPro" id="IPR049450">
    <property type="entry name" value="ACOT8-like_C"/>
</dbReference>
<dbReference type="GO" id="GO:0006637">
    <property type="term" value="P:acyl-CoA metabolic process"/>
    <property type="evidence" value="ECO:0007669"/>
    <property type="project" value="InterPro"/>
</dbReference>
<comment type="caution">
    <text evidence="7">The sequence shown here is derived from an EMBL/GenBank/DDBJ whole genome shotgun (WGS) entry which is preliminary data.</text>
</comment>
<evidence type="ECO:0000259" key="6">
    <source>
        <dbReference type="Pfam" id="PF20789"/>
    </source>
</evidence>
<dbReference type="CDD" id="cd03445">
    <property type="entry name" value="Thioesterase_II_repeat2"/>
    <property type="match status" value="1"/>
</dbReference>
<evidence type="ECO:0000313" key="7">
    <source>
        <dbReference type="EMBL" id="KAK5978158.1"/>
    </source>
</evidence>
<protein>
    <submittedName>
        <fullName evidence="7">Acyl-coenzyme A thioesterase 8</fullName>
    </submittedName>
</protein>
<dbReference type="InterPro" id="IPR042171">
    <property type="entry name" value="Acyl-CoA_hotdog"/>
</dbReference>
<evidence type="ECO:0000256" key="2">
    <source>
        <dbReference type="ARBA" id="ARBA00011881"/>
    </source>
</evidence>
<reference evidence="7 8" key="1">
    <citation type="submission" date="2019-10" db="EMBL/GenBank/DDBJ databases">
        <title>Assembly and Annotation for the nematode Trichostrongylus colubriformis.</title>
        <authorList>
            <person name="Martin J."/>
        </authorList>
    </citation>
    <scope>NUCLEOTIDE SEQUENCE [LARGE SCALE GENOMIC DNA]</scope>
    <source>
        <strain evidence="7">G859</strain>
        <tissue evidence="7">Whole worm</tissue>
    </source>
</reference>
<proteinExistence type="inferred from homology"/>
<feature type="domain" description="Acyl-CoA thioesterase-like N-terminal HotDog" evidence="5">
    <location>
        <begin position="77"/>
        <end position="153"/>
    </location>
</feature>
<evidence type="ECO:0000256" key="3">
    <source>
        <dbReference type="ARBA" id="ARBA00022801"/>
    </source>
</evidence>
<comment type="similarity">
    <text evidence="1">Belongs to the C/M/P thioester hydrolase family.</text>
</comment>
<accession>A0AAN8G709</accession>
<dbReference type="SUPFAM" id="SSF54637">
    <property type="entry name" value="Thioesterase/thiol ester dehydrase-isomerase"/>
    <property type="match status" value="2"/>
</dbReference>
<dbReference type="PANTHER" id="PTHR11066">
    <property type="entry name" value="ACYL-COA THIOESTERASE"/>
    <property type="match status" value="1"/>
</dbReference>
<organism evidence="7 8">
    <name type="scientific">Trichostrongylus colubriformis</name>
    <name type="common">Black scour worm</name>
    <dbReference type="NCBI Taxonomy" id="6319"/>
    <lineage>
        <taxon>Eukaryota</taxon>
        <taxon>Metazoa</taxon>
        <taxon>Ecdysozoa</taxon>
        <taxon>Nematoda</taxon>
        <taxon>Chromadorea</taxon>
        <taxon>Rhabditida</taxon>
        <taxon>Rhabditina</taxon>
        <taxon>Rhabditomorpha</taxon>
        <taxon>Strongyloidea</taxon>
        <taxon>Trichostrongylidae</taxon>
        <taxon>Trichostrongylus</taxon>
    </lineage>
</organism>
<evidence type="ECO:0000256" key="1">
    <source>
        <dbReference type="ARBA" id="ARBA00006538"/>
    </source>
</evidence>
<comment type="subunit">
    <text evidence="2">Homotetramer.</text>
</comment>
<dbReference type="AlphaFoldDB" id="A0AAN8G709"/>
<dbReference type="InterPro" id="IPR049449">
    <property type="entry name" value="TesB_ACOT8-like_N"/>
</dbReference>
<dbReference type="PANTHER" id="PTHR11066:SF34">
    <property type="entry name" value="ACYL-COENZYME A THIOESTERASE 8"/>
    <property type="match status" value="1"/>
</dbReference>
<keyword evidence="4" id="KW-0443">Lipid metabolism</keyword>
<dbReference type="GO" id="GO:0005782">
    <property type="term" value="C:peroxisomal matrix"/>
    <property type="evidence" value="ECO:0007669"/>
    <property type="project" value="UniProtKB-SubCell"/>
</dbReference>
<evidence type="ECO:0000313" key="8">
    <source>
        <dbReference type="Proteomes" id="UP001331761"/>
    </source>
</evidence>
<gene>
    <name evidence="7" type="ORF">GCK32_000439</name>
</gene>